<dbReference type="GO" id="GO:0003676">
    <property type="term" value="F:nucleic acid binding"/>
    <property type="evidence" value="ECO:0007669"/>
    <property type="project" value="InterPro"/>
</dbReference>
<evidence type="ECO:0000313" key="3">
    <source>
        <dbReference type="EMBL" id="KKM93075.1"/>
    </source>
</evidence>
<protein>
    <recommendedName>
        <fullName evidence="2">HNH nuclease domain-containing protein</fullName>
    </recommendedName>
</protein>
<sequence length="187" mass="21155">MPRGNPGVPKSAEQRRKQSVIMTGRPGYWTGKKMPEYARAAMRVPKGPQSPEQRAKCAALRRGRKLPVGAINALRNRVHTPESRLKRRLAQLGDKGPGWKGGVSPINERIRQSSEFQQWRAAVFARDRFTCQQCGARHQIGSRPRLHPHHIKAFADYPELRFDVGNGRTLCEGCHKKEHRGKQEAPV</sequence>
<comment type="caution">
    <text evidence="3">The sequence shown here is derived from an EMBL/GenBank/DDBJ whole genome shotgun (WGS) entry which is preliminary data.</text>
</comment>
<dbReference type="GO" id="GO:0008270">
    <property type="term" value="F:zinc ion binding"/>
    <property type="evidence" value="ECO:0007669"/>
    <property type="project" value="InterPro"/>
</dbReference>
<feature type="region of interest" description="Disordered" evidence="1">
    <location>
        <begin position="1"/>
        <end position="32"/>
    </location>
</feature>
<dbReference type="CDD" id="cd00085">
    <property type="entry name" value="HNHc"/>
    <property type="match status" value="1"/>
</dbReference>
<feature type="domain" description="HNH nuclease" evidence="2">
    <location>
        <begin position="118"/>
        <end position="176"/>
    </location>
</feature>
<name>A0A0F9NW25_9ZZZZ</name>
<dbReference type="InterPro" id="IPR002711">
    <property type="entry name" value="HNH"/>
</dbReference>
<dbReference type="GO" id="GO:0004519">
    <property type="term" value="F:endonuclease activity"/>
    <property type="evidence" value="ECO:0007669"/>
    <property type="project" value="InterPro"/>
</dbReference>
<organism evidence="3">
    <name type="scientific">marine sediment metagenome</name>
    <dbReference type="NCBI Taxonomy" id="412755"/>
    <lineage>
        <taxon>unclassified sequences</taxon>
        <taxon>metagenomes</taxon>
        <taxon>ecological metagenomes</taxon>
    </lineage>
</organism>
<accession>A0A0F9NW25</accession>
<dbReference type="Pfam" id="PF01844">
    <property type="entry name" value="HNH"/>
    <property type="match status" value="1"/>
</dbReference>
<dbReference type="InterPro" id="IPR003615">
    <property type="entry name" value="HNH_nuc"/>
</dbReference>
<evidence type="ECO:0000259" key="2">
    <source>
        <dbReference type="SMART" id="SM00507"/>
    </source>
</evidence>
<dbReference type="Gene3D" id="1.10.30.50">
    <property type="match status" value="1"/>
</dbReference>
<reference evidence="3" key="1">
    <citation type="journal article" date="2015" name="Nature">
        <title>Complex archaea that bridge the gap between prokaryotes and eukaryotes.</title>
        <authorList>
            <person name="Spang A."/>
            <person name="Saw J.H."/>
            <person name="Jorgensen S.L."/>
            <person name="Zaremba-Niedzwiedzka K."/>
            <person name="Martijn J."/>
            <person name="Lind A.E."/>
            <person name="van Eijk R."/>
            <person name="Schleper C."/>
            <person name="Guy L."/>
            <person name="Ettema T.J."/>
        </authorList>
    </citation>
    <scope>NUCLEOTIDE SEQUENCE</scope>
</reference>
<proteinExistence type="predicted"/>
<gene>
    <name evidence="3" type="ORF">LCGC14_1212110</name>
</gene>
<dbReference type="SMART" id="SM00507">
    <property type="entry name" value="HNHc"/>
    <property type="match status" value="1"/>
</dbReference>
<dbReference type="AlphaFoldDB" id="A0A0F9NW25"/>
<dbReference type="EMBL" id="LAZR01006314">
    <property type="protein sequence ID" value="KKM93075.1"/>
    <property type="molecule type" value="Genomic_DNA"/>
</dbReference>
<evidence type="ECO:0000256" key="1">
    <source>
        <dbReference type="SAM" id="MobiDB-lite"/>
    </source>
</evidence>